<dbReference type="Proteomes" id="UP000275401">
    <property type="component" value="Unassembled WGS sequence"/>
</dbReference>
<keyword evidence="2" id="KW-1185">Reference proteome</keyword>
<evidence type="ECO:0000313" key="1">
    <source>
        <dbReference type="EMBL" id="RNG28314.1"/>
    </source>
</evidence>
<comment type="caution">
    <text evidence="1">The sequence shown here is derived from an EMBL/GenBank/DDBJ whole genome shotgun (WGS) entry which is preliminary data.</text>
</comment>
<organism evidence="1 2">
    <name type="scientific">Streptomyces botrytidirepellens</name>
    <dbReference type="NCBI Taxonomy" id="2486417"/>
    <lineage>
        <taxon>Bacteria</taxon>
        <taxon>Bacillati</taxon>
        <taxon>Actinomycetota</taxon>
        <taxon>Actinomycetes</taxon>
        <taxon>Kitasatosporales</taxon>
        <taxon>Streptomycetaceae</taxon>
        <taxon>Streptomyces</taxon>
    </lineage>
</organism>
<dbReference type="AlphaFoldDB" id="A0A3M8WEQ4"/>
<gene>
    <name evidence="1" type="ORF">EEJ42_12220</name>
</gene>
<proteinExistence type="predicted"/>
<protein>
    <submittedName>
        <fullName evidence="1">Uncharacterized protein</fullName>
    </submittedName>
</protein>
<evidence type="ECO:0000313" key="2">
    <source>
        <dbReference type="Proteomes" id="UP000275401"/>
    </source>
</evidence>
<reference evidence="1 2" key="1">
    <citation type="submission" date="2018-11" db="EMBL/GenBank/DDBJ databases">
        <title>The Potential of Streptomyces as Biocontrol Agents against the Tomato grey mould, Botrytis cinerea (Gray mold) Frontiers in Microbiology.</title>
        <authorList>
            <person name="Li D."/>
        </authorList>
    </citation>
    <scope>NUCLEOTIDE SEQUENCE [LARGE SCALE GENOMIC DNA]</scope>
    <source>
        <strain evidence="1 2">NEAU-LD23</strain>
    </source>
</reference>
<name>A0A3M8WEQ4_9ACTN</name>
<sequence length="118" mass="12606">MRFDGPSPVEVDRLMALLNSGAEIISGMPSEPDDRGDVVRTAQVVTHPDPRPVSPENGMSVTVQVVVETERGAFPHLPGAEAAQAVEESVAETLRALPQVRQVSCRVVSVWGLPAPQE</sequence>
<dbReference type="EMBL" id="RIBZ01000162">
    <property type="protein sequence ID" value="RNG28314.1"/>
    <property type="molecule type" value="Genomic_DNA"/>
</dbReference>
<accession>A0A3M8WEQ4</accession>